<dbReference type="Pfam" id="PF00691">
    <property type="entry name" value="OmpA"/>
    <property type="match status" value="1"/>
</dbReference>
<dbReference type="InterPro" id="IPR036737">
    <property type="entry name" value="OmpA-like_sf"/>
</dbReference>
<dbReference type="Pfam" id="PF13505">
    <property type="entry name" value="OMP_b-brl"/>
    <property type="match status" value="1"/>
</dbReference>
<dbReference type="InterPro" id="IPR011250">
    <property type="entry name" value="OMP/PagP_B-barrel"/>
</dbReference>
<organism evidence="14 15">
    <name type="scientific">Lysobacter cavernae</name>
    <dbReference type="NCBI Taxonomy" id="1685901"/>
    <lineage>
        <taxon>Bacteria</taxon>
        <taxon>Pseudomonadati</taxon>
        <taxon>Pseudomonadota</taxon>
        <taxon>Gammaproteobacteria</taxon>
        <taxon>Lysobacterales</taxon>
        <taxon>Lysobacteraceae</taxon>
        <taxon>Lysobacter</taxon>
    </lineage>
</organism>
<feature type="compositionally biased region" description="Basic and acidic residues" evidence="11">
    <location>
        <begin position="347"/>
        <end position="360"/>
    </location>
</feature>
<keyword evidence="7" id="KW-0626">Porin</keyword>
<accession>A0ABV7RQW3</accession>
<evidence type="ECO:0000256" key="6">
    <source>
        <dbReference type="ARBA" id="ARBA00023065"/>
    </source>
</evidence>
<dbReference type="PRINTS" id="PR01021">
    <property type="entry name" value="OMPADOMAIN"/>
</dbReference>
<comment type="subcellular location">
    <subcellularLocation>
        <location evidence="1">Cell outer membrane</location>
        <topology evidence="1">Multi-pass membrane protein</topology>
    </subcellularLocation>
</comment>
<dbReference type="EMBL" id="JBHRXK010000001">
    <property type="protein sequence ID" value="MFC3550256.1"/>
    <property type="molecule type" value="Genomic_DNA"/>
</dbReference>
<evidence type="ECO:0000313" key="15">
    <source>
        <dbReference type="Proteomes" id="UP001595740"/>
    </source>
</evidence>
<dbReference type="Gene3D" id="2.40.160.20">
    <property type="match status" value="1"/>
</dbReference>
<sequence length="360" mass="38780">MKIRLLSTALLAGLSFAQVANAQDFDDRWYLTGSAGFNIQDNDRGTRNAPFVGLGVGKFLAPNWSLDGELNYQNPNNDANPNLNWSQYGVSLDLRRHFLAEGRNWNPYLLMGLGYQRSEEEFDAFPSNNSPAQREDGNLAAKVGVGVQSALGERVAVRTELAYRADFDDTSVNAPSKDWFGDILASVGIVIPLGAAAAVAAVPAPVASACADLDDDGDGVNNCDDKCPGSQAGQTIGPDGCPVPVSIDLKGVNFDFDKATLRPDAVSILSEATEILKRYPELKVEVAGHTDLCGKDAYNQKLSERRASTVFDYLTSNGVDASRLVGPIGYGESRPLEPTEQTMPGCKSEKNRRTELNVQN</sequence>
<dbReference type="SUPFAM" id="SSF103088">
    <property type="entry name" value="OmpA-like"/>
    <property type="match status" value="1"/>
</dbReference>
<evidence type="ECO:0000256" key="1">
    <source>
        <dbReference type="ARBA" id="ARBA00004571"/>
    </source>
</evidence>
<evidence type="ECO:0000256" key="3">
    <source>
        <dbReference type="ARBA" id="ARBA00022452"/>
    </source>
</evidence>
<evidence type="ECO:0000256" key="5">
    <source>
        <dbReference type="ARBA" id="ARBA00022729"/>
    </source>
</evidence>
<dbReference type="RefSeq" id="WP_386757893.1">
    <property type="nucleotide sequence ID" value="NZ_JBHRXK010000001.1"/>
</dbReference>
<dbReference type="PROSITE" id="PS51123">
    <property type="entry name" value="OMPA_2"/>
    <property type="match status" value="1"/>
</dbReference>
<keyword evidence="3" id="KW-1134">Transmembrane beta strand</keyword>
<feature type="chain" id="PRO_5046477157" evidence="12">
    <location>
        <begin position="23"/>
        <end position="360"/>
    </location>
</feature>
<feature type="signal peptide" evidence="12">
    <location>
        <begin position="1"/>
        <end position="22"/>
    </location>
</feature>
<dbReference type="Proteomes" id="UP001595740">
    <property type="component" value="Unassembled WGS sequence"/>
</dbReference>
<dbReference type="Gene3D" id="3.30.1330.60">
    <property type="entry name" value="OmpA-like domain"/>
    <property type="match status" value="1"/>
</dbReference>
<evidence type="ECO:0000259" key="13">
    <source>
        <dbReference type="PROSITE" id="PS51123"/>
    </source>
</evidence>
<dbReference type="InterPro" id="IPR006665">
    <property type="entry name" value="OmpA-like"/>
</dbReference>
<feature type="region of interest" description="Disordered" evidence="11">
    <location>
        <begin position="330"/>
        <end position="360"/>
    </location>
</feature>
<keyword evidence="6" id="KW-0406">Ion transport</keyword>
<protein>
    <submittedName>
        <fullName evidence="14">Outer membrane beta-barrel protein</fullName>
    </submittedName>
</protein>
<dbReference type="CDD" id="cd07185">
    <property type="entry name" value="OmpA_C-like"/>
    <property type="match status" value="1"/>
</dbReference>
<dbReference type="InterPro" id="IPR028974">
    <property type="entry name" value="TSP_type-3_rpt"/>
</dbReference>
<keyword evidence="5 12" id="KW-0732">Signal</keyword>
<dbReference type="SUPFAM" id="SSF103647">
    <property type="entry name" value="TSP type-3 repeat"/>
    <property type="match status" value="1"/>
</dbReference>
<evidence type="ECO:0000256" key="8">
    <source>
        <dbReference type="ARBA" id="ARBA00023136"/>
    </source>
</evidence>
<dbReference type="SUPFAM" id="SSF56925">
    <property type="entry name" value="OMPA-like"/>
    <property type="match status" value="1"/>
</dbReference>
<gene>
    <name evidence="14" type="ORF">ACFOLC_04435</name>
</gene>
<keyword evidence="15" id="KW-1185">Reference proteome</keyword>
<name>A0ABV7RQW3_9GAMM</name>
<evidence type="ECO:0000313" key="14">
    <source>
        <dbReference type="EMBL" id="MFC3550256.1"/>
    </source>
</evidence>
<dbReference type="InterPro" id="IPR006664">
    <property type="entry name" value="OMP_bac"/>
</dbReference>
<keyword evidence="4" id="KW-0812">Transmembrane</keyword>
<reference evidence="15" key="1">
    <citation type="journal article" date="2019" name="Int. J. Syst. Evol. Microbiol.">
        <title>The Global Catalogue of Microorganisms (GCM) 10K type strain sequencing project: providing services to taxonomists for standard genome sequencing and annotation.</title>
        <authorList>
            <consortium name="The Broad Institute Genomics Platform"/>
            <consortium name="The Broad Institute Genome Sequencing Center for Infectious Disease"/>
            <person name="Wu L."/>
            <person name="Ma J."/>
        </authorList>
    </citation>
    <scope>NUCLEOTIDE SEQUENCE [LARGE SCALE GENOMIC DNA]</scope>
    <source>
        <strain evidence="15">KCTC 42875</strain>
    </source>
</reference>
<dbReference type="InterPro" id="IPR027385">
    <property type="entry name" value="Beta-barrel_OMP"/>
</dbReference>
<keyword evidence="9" id="KW-0998">Cell outer membrane</keyword>
<dbReference type="InterPro" id="IPR050330">
    <property type="entry name" value="Bact_OuterMem_StrucFunc"/>
</dbReference>
<feature type="domain" description="OmpA-like" evidence="13">
    <location>
        <begin position="241"/>
        <end position="360"/>
    </location>
</feature>
<evidence type="ECO:0000256" key="11">
    <source>
        <dbReference type="SAM" id="MobiDB-lite"/>
    </source>
</evidence>
<keyword evidence="8 10" id="KW-0472">Membrane</keyword>
<evidence type="ECO:0000256" key="4">
    <source>
        <dbReference type="ARBA" id="ARBA00022692"/>
    </source>
</evidence>
<evidence type="ECO:0000256" key="7">
    <source>
        <dbReference type="ARBA" id="ARBA00023114"/>
    </source>
</evidence>
<evidence type="ECO:0000256" key="9">
    <source>
        <dbReference type="ARBA" id="ARBA00023237"/>
    </source>
</evidence>
<keyword evidence="2" id="KW-0813">Transport</keyword>
<evidence type="ECO:0000256" key="12">
    <source>
        <dbReference type="SAM" id="SignalP"/>
    </source>
</evidence>
<evidence type="ECO:0000256" key="10">
    <source>
        <dbReference type="PROSITE-ProRule" id="PRU00473"/>
    </source>
</evidence>
<dbReference type="PANTHER" id="PTHR30329:SF21">
    <property type="entry name" value="LIPOPROTEIN YIAD-RELATED"/>
    <property type="match status" value="1"/>
</dbReference>
<evidence type="ECO:0000256" key="2">
    <source>
        <dbReference type="ARBA" id="ARBA00022448"/>
    </source>
</evidence>
<comment type="caution">
    <text evidence="14">The sequence shown here is derived from an EMBL/GenBank/DDBJ whole genome shotgun (WGS) entry which is preliminary data.</text>
</comment>
<dbReference type="PANTHER" id="PTHR30329">
    <property type="entry name" value="STATOR ELEMENT OF FLAGELLAR MOTOR COMPLEX"/>
    <property type="match status" value="1"/>
</dbReference>
<proteinExistence type="predicted"/>